<evidence type="ECO:0000256" key="4">
    <source>
        <dbReference type="ARBA" id="ARBA00022692"/>
    </source>
</evidence>
<dbReference type="Pfam" id="PF11744">
    <property type="entry name" value="ALMT"/>
    <property type="match status" value="1"/>
</dbReference>
<evidence type="ECO:0000256" key="3">
    <source>
        <dbReference type="ARBA" id="ARBA00022448"/>
    </source>
</evidence>
<protein>
    <recommendedName>
        <fullName evidence="11">Aluminum-activated malate transporter</fullName>
    </recommendedName>
</protein>
<dbReference type="PANTHER" id="PTHR31086">
    <property type="entry name" value="ALUMINUM-ACTIVATED MALATE TRANSPORTER 10"/>
    <property type="match status" value="1"/>
</dbReference>
<evidence type="ECO:0000256" key="9">
    <source>
        <dbReference type="SAM" id="MobiDB-lite"/>
    </source>
</evidence>
<keyword evidence="7" id="KW-0472">Membrane</keyword>
<evidence type="ECO:0000313" key="10">
    <source>
        <dbReference type="EMBL" id="JAD77849.1"/>
    </source>
</evidence>
<keyword evidence="3" id="KW-0813">Transport</keyword>
<proteinExistence type="inferred from homology"/>
<evidence type="ECO:0000256" key="2">
    <source>
        <dbReference type="ARBA" id="ARBA00007079"/>
    </source>
</evidence>
<dbReference type="InterPro" id="IPR020966">
    <property type="entry name" value="ALMT"/>
</dbReference>
<reference evidence="10" key="1">
    <citation type="submission" date="2014-09" db="EMBL/GenBank/DDBJ databases">
        <authorList>
            <person name="Magalhaes I.L.F."/>
            <person name="Oliveira U."/>
            <person name="Santos F.R."/>
            <person name="Vidigal T.H.D.A."/>
            <person name="Brescovit A.D."/>
            <person name="Santos A.J."/>
        </authorList>
    </citation>
    <scope>NUCLEOTIDE SEQUENCE</scope>
    <source>
        <tissue evidence="10">Shoot tissue taken approximately 20 cm above the soil surface</tissue>
    </source>
</reference>
<evidence type="ECO:0000256" key="6">
    <source>
        <dbReference type="ARBA" id="ARBA00023065"/>
    </source>
</evidence>
<dbReference type="GO" id="GO:0034220">
    <property type="term" value="P:monoatomic ion transmembrane transport"/>
    <property type="evidence" value="ECO:0007669"/>
    <property type="project" value="UniProtKB-KW"/>
</dbReference>
<feature type="compositionally biased region" description="Basic and acidic residues" evidence="9">
    <location>
        <begin position="175"/>
        <end position="186"/>
    </location>
</feature>
<evidence type="ECO:0008006" key="11">
    <source>
        <dbReference type="Google" id="ProtNLM"/>
    </source>
</evidence>
<evidence type="ECO:0000256" key="7">
    <source>
        <dbReference type="ARBA" id="ARBA00023136"/>
    </source>
</evidence>
<evidence type="ECO:0000256" key="5">
    <source>
        <dbReference type="ARBA" id="ARBA00022989"/>
    </source>
</evidence>
<dbReference type="GO" id="GO:0016020">
    <property type="term" value="C:membrane"/>
    <property type="evidence" value="ECO:0007669"/>
    <property type="project" value="UniProtKB-SubCell"/>
</dbReference>
<evidence type="ECO:0000256" key="8">
    <source>
        <dbReference type="ARBA" id="ARBA00023303"/>
    </source>
</evidence>
<comment type="similarity">
    <text evidence="2">Belongs to the aromatic acid exporter (TC 2.A.85) family.</text>
</comment>
<reference evidence="10" key="2">
    <citation type="journal article" date="2015" name="Data Brief">
        <title>Shoot transcriptome of the giant reed, Arundo donax.</title>
        <authorList>
            <person name="Barrero R.A."/>
            <person name="Guerrero F.D."/>
            <person name="Moolhuijzen P."/>
            <person name="Goolsby J.A."/>
            <person name="Tidwell J."/>
            <person name="Bellgard S.E."/>
            <person name="Bellgard M.I."/>
        </authorList>
    </citation>
    <scope>NUCLEOTIDE SEQUENCE</scope>
    <source>
        <tissue evidence="10">Shoot tissue taken approximately 20 cm above the soil surface</tissue>
    </source>
</reference>
<organism evidence="10">
    <name type="scientific">Arundo donax</name>
    <name type="common">Giant reed</name>
    <name type="synonym">Donax arundinaceus</name>
    <dbReference type="NCBI Taxonomy" id="35708"/>
    <lineage>
        <taxon>Eukaryota</taxon>
        <taxon>Viridiplantae</taxon>
        <taxon>Streptophyta</taxon>
        <taxon>Embryophyta</taxon>
        <taxon>Tracheophyta</taxon>
        <taxon>Spermatophyta</taxon>
        <taxon>Magnoliopsida</taxon>
        <taxon>Liliopsida</taxon>
        <taxon>Poales</taxon>
        <taxon>Poaceae</taxon>
        <taxon>PACMAD clade</taxon>
        <taxon>Arundinoideae</taxon>
        <taxon>Arundineae</taxon>
        <taxon>Arundo</taxon>
    </lineage>
</organism>
<keyword evidence="5" id="KW-1133">Transmembrane helix</keyword>
<dbReference type="GO" id="GO:0015743">
    <property type="term" value="P:malate transport"/>
    <property type="evidence" value="ECO:0007669"/>
    <property type="project" value="InterPro"/>
</dbReference>
<keyword evidence="6" id="KW-0406">Ion transport</keyword>
<dbReference type="AlphaFoldDB" id="A0A0A9CNF6"/>
<keyword evidence="4" id="KW-0812">Transmembrane</keyword>
<accession>A0A0A9CNF6</accession>
<sequence length="313" mass="34745">MEYERIPSKILVYQASDDPLYSGYRAAVEASAQEETLLGFAIWEPPHGRYKMRHYPWKNFTKLGGALRHCSFAVMALHGCILSEIQAPPESRRIFGAEIRKVGQEGATVLRELGNKVKTMTKLSSSDILSEVHLAAEELQKKIDEKSYLLVNTERWDASKKAEGIKQVLNGANAAEKEKRDKESKNEVTGPSIIDQTSAHQSKSFRTNSFLGRLDSADVFKSLLSWPARRSFHPNLPLEDEDSKTYESASALSLATFASLLIEFVARLQNVVNAFEELGEKANFKEPVEEPAAVSTNGGGSFDKICKLGGFKS</sequence>
<comment type="subcellular location">
    <subcellularLocation>
        <location evidence="1">Membrane</location>
        <topology evidence="1">Multi-pass membrane protein</topology>
    </subcellularLocation>
</comment>
<evidence type="ECO:0000256" key="1">
    <source>
        <dbReference type="ARBA" id="ARBA00004141"/>
    </source>
</evidence>
<keyword evidence="8" id="KW-0407">Ion channel</keyword>
<dbReference type="EMBL" id="GBRH01220046">
    <property type="protein sequence ID" value="JAD77849.1"/>
    <property type="molecule type" value="Transcribed_RNA"/>
</dbReference>
<name>A0A0A9CNF6_ARUDO</name>
<feature type="region of interest" description="Disordered" evidence="9">
    <location>
        <begin position="172"/>
        <end position="200"/>
    </location>
</feature>